<name>A0A1Q2CX83_9ACTN</name>
<evidence type="ECO:0000313" key="1">
    <source>
        <dbReference type="EMBL" id="AQP50709.1"/>
    </source>
</evidence>
<evidence type="ECO:0000313" key="2">
    <source>
        <dbReference type="Proteomes" id="UP000188235"/>
    </source>
</evidence>
<proteinExistence type="predicted"/>
<reference evidence="1 2" key="1">
    <citation type="journal article" date="2008" name="Int. J. Syst. Evol. Microbiol.">
        <title>Tessaracoccus flavescens sp. nov., isolated from marine sediment.</title>
        <authorList>
            <person name="Lee D.W."/>
            <person name="Lee S.D."/>
        </authorList>
    </citation>
    <scope>NUCLEOTIDE SEQUENCE [LARGE SCALE GENOMIC DNA]</scope>
    <source>
        <strain evidence="1 2">SST-39T</strain>
    </source>
</reference>
<organism evidence="1 2">
    <name type="scientific">Tessaracoccus flavescens</name>
    <dbReference type="NCBI Taxonomy" id="399497"/>
    <lineage>
        <taxon>Bacteria</taxon>
        <taxon>Bacillati</taxon>
        <taxon>Actinomycetota</taxon>
        <taxon>Actinomycetes</taxon>
        <taxon>Propionibacteriales</taxon>
        <taxon>Propionibacteriaceae</taxon>
        <taxon>Tessaracoccus</taxon>
    </lineage>
</organism>
<sequence length="112" mass="12641">MGRAFLKLAANDLFRQRQDPFVVPFRVAVSLEPLPAFVAFEEGVAHGYHGGVFPLTEALDHDWQRVFEQAEGIWLLPYLRRLAEGERVCEFDLVSHYIALHGSAPETFATKG</sequence>
<dbReference type="EMBL" id="CP019607">
    <property type="protein sequence ID" value="AQP50709.1"/>
    <property type="molecule type" value="Genomic_DNA"/>
</dbReference>
<dbReference type="KEGG" id="tfa:BW733_07565"/>
<accession>A0A1Q2CX83</accession>
<protein>
    <submittedName>
        <fullName evidence="1">Uncharacterized protein</fullName>
    </submittedName>
</protein>
<dbReference type="AlphaFoldDB" id="A0A1Q2CX83"/>
<keyword evidence="2" id="KW-1185">Reference proteome</keyword>
<dbReference type="RefSeq" id="WP_161490170.1">
    <property type="nucleotide sequence ID" value="NZ_CP019607.1"/>
</dbReference>
<dbReference type="Proteomes" id="UP000188235">
    <property type="component" value="Chromosome"/>
</dbReference>
<gene>
    <name evidence="1" type="ORF">BW733_07565</name>
</gene>